<dbReference type="SUPFAM" id="SSF53850">
    <property type="entry name" value="Periplasmic binding protein-like II"/>
    <property type="match status" value="1"/>
</dbReference>
<protein>
    <submittedName>
        <fullName evidence="7">L-arabinose-binding protein</fullName>
    </submittedName>
</protein>
<dbReference type="Gene3D" id="3.40.190.10">
    <property type="entry name" value="Periplasmic binding protein-like II"/>
    <property type="match status" value="1"/>
</dbReference>
<feature type="chain" id="PRO_5012650989" evidence="6">
    <location>
        <begin position="28"/>
        <end position="446"/>
    </location>
</feature>
<keyword evidence="1" id="KW-1003">Cell membrane</keyword>
<accession>A0A285H392</accession>
<dbReference type="OrthoDB" id="9764112at2"/>
<dbReference type="PANTHER" id="PTHR43649:SF33">
    <property type="entry name" value="POLYGALACTURONAN_RHAMNOGALACTURONAN-BINDING PROTEIN YTCQ"/>
    <property type="match status" value="1"/>
</dbReference>
<dbReference type="RefSeq" id="WP_097017995.1">
    <property type="nucleotide sequence ID" value="NZ_OBDZ01000013.1"/>
</dbReference>
<evidence type="ECO:0000313" key="7">
    <source>
        <dbReference type="EMBL" id="SNY30299.1"/>
    </source>
</evidence>
<dbReference type="Proteomes" id="UP000219573">
    <property type="component" value="Unassembled WGS sequence"/>
</dbReference>
<dbReference type="PANTHER" id="PTHR43649">
    <property type="entry name" value="ARABINOSE-BINDING PROTEIN-RELATED"/>
    <property type="match status" value="1"/>
</dbReference>
<gene>
    <name evidence="7" type="ORF">SAMN06265827_11389</name>
</gene>
<keyword evidence="2 6" id="KW-0732">Signal</keyword>
<feature type="signal peptide" evidence="6">
    <location>
        <begin position="1"/>
        <end position="27"/>
    </location>
</feature>
<evidence type="ECO:0000256" key="2">
    <source>
        <dbReference type="ARBA" id="ARBA00022729"/>
    </source>
</evidence>
<name>A0A285H392_9FIRM</name>
<organism evidence="7 8">
    <name type="scientific">Orenia metallireducens</name>
    <dbReference type="NCBI Taxonomy" id="1413210"/>
    <lineage>
        <taxon>Bacteria</taxon>
        <taxon>Bacillati</taxon>
        <taxon>Bacillota</taxon>
        <taxon>Clostridia</taxon>
        <taxon>Halanaerobiales</taxon>
        <taxon>Halobacteroidaceae</taxon>
        <taxon>Orenia</taxon>
    </lineage>
</organism>
<dbReference type="InterPro" id="IPR006059">
    <property type="entry name" value="SBP"/>
</dbReference>
<dbReference type="CDD" id="cd13585">
    <property type="entry name" value="PBP2_TMBP_like"/>
    <property type="match status" value="1"/>
</dbReference>
<dbReference type="InterPro" id="IPR050490">
    <property type="entry name" value="Bact_solute-bd_prot1"/>
</dbReference>
<evidence type="ECO:0000256" key="3">
    <source>
        <dbReference type="ARBA" id="ARBA00023136"/>
    </source>
</evidence>
<keyword evidence="8" id="KW-1185">Reference proteome</keyword>
<dbReference type="PROSITE" id="PS51257">
    <property type="entry name" value="PROKAR_LIPOPROTEIN"/>
    <property type="match status" value="1"/>
</dbReference>
<evidence type="ECO:0000313" key="8">
    <source>
        <dbReference type="Proteomes" id="UP000219573"/>
    </source>
</evidence>
<evidence type="ECO:0000256" key="6">
    <source>
        <dbReference type="SAM" id="SignalP"/>
    </source>
</evidence>
<evidence type="ECO:0000256" key="1">
    <source>
        <dbReference type="ARBA" id="ARBA00022475"/>
    </source>
</evidence>
<proteinExistence type="predicted"/>
<evidence type="ECO:0000256" key="4">
    <source>
        <dbReference type="ARBA" id="ARBA00023139"/>
    </source>
</evidence>
<sequence>MKRKLLILCLICTLVISVSFILSGCSAGNKEGSKESASSDSAVELEMWTFVNAHADYYKKKAKEFNDLHPEFDFKLKTQTYPYDQMHDKLNIALQTGIGGPDISDIEIGKFPGIVANNKEGLVDLTSTVDKYRDEIVEARVTPYSSNGRVYGIPTHLGTGVMYYNKELFEKAGVSPESIKTWEDFIKVGKKLTKDTNGDGKIDQWMTGVPTSDFMTFNVMSNQLGSNVFDKDENIILNRPENVKVLKYMQDLVHKYKIANPIPLYDDQNVYRDLNDGKYAAVLAMPQWYMIRFTEFMPDLEGKVLVRGLPSWGNEGTRSSTGGGTGTAIMATTEHQEIAKEFLEYAKLTKEAGVEMWTELGFDPIRKDAYDNPKLYEPIPFFNNEKVMETISELQSEIQPLYLSGLYAKARDIINQEVLFNAIENNKDPKKLLDEATKELKEEKAK</sequence>
<reference evidence="8" key="1">
    <citation type="submission" date="2017-09" db="EMBL/GenBank/DDBJ databases">
        <authorList>
            <person name="Varghese N."/>
            <person name="Submissions S."/>
        </authorList>
    </citation>
    <scope>NUCLEOTIDE SEQUENCE [LARGE SCALE GENOMIC DNA]</scope>
    <source>
        <strain evidence="8">MSL47</strain>
    </source>
</reference>
<evidence type="ECO:0000256" key="5">
    <source>
        <dbReference type="ARBA" id="ARBA00023288"/>
    </source>
</evidence>
<dbReference type="EMBL" id="OBDZ01000013">
    <property type="protein sequence ID" value="SNY30299.1"/>
    <property type="molecule type" value="Genomic_DNA"/>
</dbReference>
<dbReference type="AlphaFoldDB" id="A0A285H392"/>
<keyword evidence="4" id="KW-0564">Palmitate</keyword>
<keyword evidence="3" id="KW-0472">Membrane</keyword>
<keyword evidence="5" id="KW-0449">Lipoprotein</keyword>
<dbReference type="Pfam" id="PF01547">
    <property type="entry name" value="SBP_bac_1"/>
    <property type="match status" value="1"/>
</dbReference>